<accession>A0A397UGT0</accession>
<evidence type="ECO:0000313" key="2">
    <source>
        <dbReference type="Proteomes" id="UP000266673"/>
    </source>
</evidence>
<dbReference type="AlphaFoldDB" id="A0A397UGT0"/>
<reference evidence="1 2" key="1">
    <citation type="submission" date="2018-06" db="EMBL/GenBank/DDBJ databases">
        <title>Comparative genomics reveals the genomic features of Rhizophagus irregularis, R. cerebriforme, R. diaphanum and Gigaspora rosea, and their symbiotic lifestyle signature.</title>
        <authorList>
            <person name="Morin E."/>
            <person name="San Clemente H."/>
            <person name="Chen E.C.H."/>
            <person name="De La Providencia I."/>
            <person name="Hainaut M."/>
            <person name="Kuo A."/>
            <person name="Kohler A."/>
            <person name="Murat C."/>
            <person name="Tang N."/>
            <person name="Roy S."/>
            <person name="Loubradou J."/>
            <person name="Henrissat B."/>
            <person name="Grigoriev I.V."/>
            <person name="Corradi N."/>
            <person name="Roux C."/>
            <person name="Martin F.M."/>
        </authorList>
    </citation>
    <scope>NUCLEOTIDE SEQUENCE [LARGE SCALE GENOMIC DNA]</scope>
    <source>
        <strain evidence="1 2">DAOM 194757</strain>
    </source>
</reference>
<dbReference type="OrthoDB" id="2448212at2759"/>
<protein>
    <submittedName>
        <fullName evidence="1">Uncharacterized protein</fullName>
    </submittedName>
</protein>
<gene>
    <name evidence="1" type="ORF">C2G38_2211676</name>
</gene>
<evidence type="ECO:0000313" key="1">
    <source>
        <dbReference type="EMBL" id="RIB08428.1"/>
    </source>
</evidence>
<organism evidence="1 2">
    <name type="scientific">Gigaspora rosea</name>
    <dbReference type="NCBI Taxonomy" id="44941"/>
    <lineage>
        <taxon>Eukaryota</taxon>
        <taxon>Fungi</taxon>
        <taxon>Fungi incertae sedis</taxon>
        <taxon>Mucoromycota</taxon>
        <taxon>Glomeromycotina</taxon>
        <taxon>Glomeromycetes</taxon>
        <taxon>Diversisporales</taxon>
        <taxon>Gigasporaceae</taxon>
        <taxon>Gigaspora</taxon>
    </lineage>
</organism>
<dbReference type="Proteomes" id="UP000266673">
    <property type="component" value="Unassembled WGS sequence"/>
</dbReference>
<proteinExistence type="predicted"/>
<sequence length="117" mass="13354">MRINAHSCVSNLDNDRLITNHSCHRTAIQLLKNSGIPESELQAFSWHRSRESIADYCQTSNDQRITNTAMLIHKSLTGGFLDEKLDFDNESYEQNLTKVQLPTTNIQHSNITKEVPL</sequence>
<name>A0A397UGT0_9GLOM</name>
<comment type="caution">
    <text evidence="1">The sequence shown here is derived from an EMBL/GenBank/DDBJ whole genome shotgun (WGS) entry which is preliminary data.</text>
</comment>
<dbReference type="EMBL" id="QKWP01001510">
    <property type="protein sequence ID" value="RIB08428.1"/>
    <property type="molecule type" value="Genomic_DNA"/>
</dbReference>
<keyword evidence="2" id="KW-1185">Reference proteome</keyword>